<dbReference type="Pfam" id="PF04820">
    <property type="entry name" value="Trp_halogenase"/>
    <property type="match status" value="1"/>
</dbReference>
<keyword evidence="4" id="KW-1185">Reference proteome</keyword>
<gene>
    <name evidence="3" type="ORF">E8M12_04235</name>
</gene>
<proteinExistence type="predicted"/>
<dbReference type="InterPro" id="IPR036188">
    <property type="entry name" value="FAD/NAD-bd_sf"/>
</dbReference>
<feature type="binding site" evidence="2">
    <location>
        <position position="84"/>
    </location>
    <ligand>
        <name>7-chloro-L-tryptophan</name>
        <dbReference type="ChEBI" id="CHEBI:58713"/>
    </ligand>
</feature>
<keyword evidence="2" id="KW-0547">Nucleotide-binding</keyword>
<dbReference type="Gene3D" id="3.50.50.60">
    <property type="entry name" value="FAD/NAD(P)-binding domain"/>
    <property type="match status" value="1"/>
</dbReference>
<dbReference type="Proteomes" id="UP000307999">
    <property type="component" value="Unassembled WGS sequence"/>
</dbReference>
<evidence type="ECO:0000313" key="4">
    <source>
        <dbReference type="Proteomes" id="UP000307999"/>
    </source>
</evidence>
<dbReference type="AlphaFoldDB" id="A0A4U1B6T0"/>
<dbReference type="SUPFAM" id="SSF51905">
    <property type="entry name" value="FAD/NAD(P)-binding domain"/>
    <property type="match status" value="1"/>
</dbReference>
<sequence>MSEQNPFHIVILGGGTAGWMAANLFAKRWQNQAQHRPVKITLIESKDVGIIGVGEGSTPTLKRFFEDLQIPESEWMPLCDATYKINIRFKGWSPKSGIEDYSHPFTTQVDTFTKRAFLVNGRTRRMGLDTHTRPDDFLLNGVLASQGKGPITPNNFPFIMEYGYHFDSAKLGEFLKQKAIAAGVNYQTAHISQSKRAATGELEALIDDQGNVFSGDFFIDCSGFSSLLMQKAMQVPYKSFKSNLFNDSAVVMPTPIDRIVPVETEATTLSSGWCWKIPLTSRYGNGYVFSSDFISRDQAETEFRQHLGMLDSEQECRFLSMQVGQLSEHWSHNCLGLGLSQGFIEPLEATALHLVQISIELFANLLEKGNFSHHYAHEYNQKISERFERVRDYIVAHYKLNTRDDSEYWRANRNNDQLSQSLISILDCWYQRNDLSEEIQRQNLDTHFDAISWNCLLAGYGTFPPLAPNQPGKGDLYKEKGIASFLQGCSLNFNDHHNNLRALNKS</sequence>
<evidence type="ECO:0000256" key="1">
    <source>
        <dbReference type="PIRSR" id="PIRSR011396-1"/>
    </source>
</evidence>
<dbReference type="PIRSF" id="PIRSF011396">
    <property type="entry name" value="Trp_halogenase"/>
    <property type="match status" value="1"/>
</dbReference>
<keyword evidence="2" id="KW-0274">FAD</keyword>
<feature type="binding site" evidence="2">
    <location>
        <position position="339"/>
    </location>
    <ligand>
        <name>FAD</name>
        <dbReference type="ChEBI" id="CHEBI:57692"/>
    </ligand>
</feature>
<dbReference type="GO" id="GO:0004497">
    <property type="term" value="F:monooxygenase activity"/>
    <property type="evidence" value="ECO:0007669"/>
    <property type="project" value="InterPro"/>
</dbReference>
<evidence type="ECO:0000313" key="3">
    <source>
        <dbReference type="EMBL" id="TKB46267.1"/>
    </source>
</evidence>
<name>A0A4U1B6T0_9GAMM</name>
<organism evidence="3 4">
    <name type="scientific">Thalassotalea mangrovi</name>
    <dbReference type="NCBI Taxonomy" id="2572245"/>
    <lineage>
        <taxon>Bacteria</taxon>
        <taxon>Pseudomonadati</taxon>
        <taxon>Pseudomonadota</taxon>
        <taxon>Gammaproteobacteria</taxon>
        <taxon>Alteromonadales</taxon>
        <taxon>Colwelliaceae</taxon>
        <taxon>Thalassotalea</taxon>
    </lineage>
</organism>
<evidence type="ECO:0000256" key="2">
    <source>
        <dbReference type="PIRSR" id="PIRSR011396-2"/>
    </source>
</evidence>
<feature type="binding site" evidence="2">
    <location>
        <position position="348"/>
    </location>
    <ligand>
        <name>L-tryptophan</name>
        <dbReference type="ChEBI" id="CHEBI:57912"/>
    </ligand>
</feature>
<dbReference type="InterPro" id="IPR006905">
    <property type="entry name" value="Flavin_halogenase"/>
</dbReference>
<feature type="binding site" evidence="2">
    <location>
        <begin position="14"/>
        <end position="17"/>
    </location>
    <ligand>
        <name>FAD</name>
        <dbReference type="ChEBI" id="CHEBI:57692"/>
    </ligand>
</feature>
<dbReference type="PANTHER" id="PTHR43747">
    <property type="entry name" value="FAD-BINDING PROTEIN"/>
    <property type="match status" value="1"/>
</dbReference>
<comment type="caution">
    <text evidence="3">The sequence shown here is derived from an EMBL/GenBank/DDBJ whole genome shotgun (WGS) entry which is preliminary data.</text>
</comment>
<dbReference type="GO" id="GO:0000166">
    <property type="term" value="F:nucleotide binding"/>
    <property type="evidence" value="ECO:0007669"/>
    <property type="project" value="UniProtKB-KW"/>
</dbReference>
<dbReference type="InterPro" id="IPR033856">
    <property type="entry name" value="Trp_halogen"/>
</dbReference>
<dbReference type="RefSeq" id="WP_136734843.1">
    <property type="nucleotide sequence ID" value="NZ_SWDB01000009.1"/>
</dbReference>
<dbReference type="InterPro" id="IPR050816">
    <property type="entry name" value="Flavin-dep_Halogenase_NPB"/>
</dbReference>
<feature type="active site" evidence="1">
    <location>
        <position position="84"/>
    </location>
</feature>
<dbReference type="OrthoDB" id="7178350at2"/>
<dbReference type="PANTHER" id="PTHR43747:SF4">
    <property type="entry name" value="FLAVIN-DEPENDENT TRYPTOPHAN HALOGENASE"/>
    <property type="match status" value="1"/>
</dbReference>
<reference evidence="3 4" key="1">
    <citation type="submission" date="2019-04" db="EMBL/GenBank/DDBJ databases">
        <title>Thalassotalea guangxiensis sp. nov., isolated from sediment of the coastal wetland.</title>
        <authorList>
            <person name="Zheng S."/>
            <person name="Zhang D."/>
        </authorList>
    </citation>
    <scope>NUCLEOTIDE SEQUENCE [LARGE SCALE GENOMIC DNA]</scope>
    <source>
        <strain evidence="3 4">ZS-4</strain>
    </source>
</reference>
<protein>
    <submittedName>
        <fullName evidence="3">Tryptophan 7-halogenase</fullName>
    </submittedName>
</protein>
<keyword evidence="2" id="KW-0285">Flavoprotein</keyword>
<dbReference type="EMBL" id="SWDB01000009">
    <property type="protein sequence ID" value="TKB46267.1"/>
    <property type="molecule type" value="Genomic_DNA"/>
</dbReference>
<accession>A0A4U1B6T0</accession>